<keyword evidence="4 8" id="KW-1133">Transmembrane helix</keyword>
<evidence type="ECO:0000256" key="3">
    <source>
        <dbReference type="ARBA" id="ARBA00022692"/>
    </source>
</evidence>
<comment type="caution">
    <text evidence="10">The sequence shown here is derived from an EMBL/GenBank/DDBJ whole genome shotgun (WGS) entry which is preliminary data.</text>
</comment>
<dbReference type="Gene3D" id="2.60.120.10">
    <property type="entry name" value="Jelly Rolls"/>
    <property type="match status" value="2"/>
</dbReference>
<dbReference type="Gene3D" id="1.10.287.70">
    <property type="match status" value="2"/>
</dbReference>
<reference evidence="10 11" key="1">
    <citation type="submission" date="2016-02" db="EMBL/GenBank/DDBJ databases">
        <title>Genome analysis of coral dinoflagellate symbionts highlights evolutionary adaptations to a symbiotic lifestyle.</title>
        <authorList>
            <person name="Aranda M."/>
            <person name="Li Y."/>
            <person name="Liew Y.J."/>
            <person name="Baumgarten S."/>
            <person name="Simakov O."/>
            <person name="Wilson M."/>
            <person name="Piel J."/>
            <person name="Ashoor H."/>
            <person name="Bougouffa S."/>
            <person name="Bajic V.B."/>
            <person name="Ryu T."/>
            <person name="Ravasi T."/>
            <person name="Bayer T."/>
            <person name="Micklem G."/>
            <person name="Kim H."/>
            <person name="Bhak J."/>
            <person name="Lajeunesse T.C."/>
            <person name="Voolstra C.R."/>
        </authorList>
    </citation>
    <scope>NUCLEOTIDE SEQUENCE [LARGE SCALE GENOMIC DNA]</scope>
    <source>
        <strain evidence="10 11">CCMP2467</strain>
    </source>
</reference>
<evidence type="ECO:0000256" key="8">
    <source>
        <dbReference type="SAM" id="Phobius"/>
    </source>
</evidence>
<keyword evidence="2" id="KW-0813">Transport</keyword>
<feature type="transmembrane region" description="Helical" evidence="8">
    <location>
        <begin position="243"/>
        <end position="268"/>
    </location>
</feature>
<evidence type="ECO:0000256" key="2">
    <source>
        <dbReference type="ARBA" id="ARBA00022448"/>
    </source>
</evidence>
<proteinExistence type="predicted"/>
<feature type="compositionally biased region" description="Polar residues" evidence="7">
    <location>
        <begin position="1380"/>
        <end position="1389"/>
    </location>
</feature>
<dbReference type="CDD" id="cd00038">
    <property type="entry name" value="CAP_ED"/>
    <property type="match status" value="1"/>
</dbReference>
<feature type="domain" description="Cyclic nucleotide-binding" evidence="9">
    <location>
        <begin position="1772"/>
        <end position="1875"/>
    </location>
</feature>
<dbReference type="GO" id="GO:0035725">
    <property type="term" value="P:sodium ion transmembrane transport"/>
    <property type="evidence" value="ECO:0007669"/>
    <property type="project" value="TreeGrafter"/>
</dbReference>
<evidence type="ECO:0000313" key="11">
    <source>
        <dbReference type="Proteomes" id="UP000186817"/>
    </source>
</evidence>
<dbReference type="GO" id="GO:0005249">
    <property type="term" value="F:voltage-gated potassium channel activity"/>
    <property type="evidence" value="ECO:0007669"/>
    <property type="project" value="TreeGrafter"/>
</dbReference>
<dbReference type="PANTHER" id="PTHR45689">
    <property type="entry name" value="I[[H]] CHANNEL, ISOFORM E"/>
    <property type="match status" value="1"/>
</dbReference>
<gene>
    <name evidence="10" type="primary">Hcn3</name>
    <name evidence="10" type="ORF">AK812_SmicGene11005</name>
</gene>
<keyword evidence="6 8" id="KW-0472">Membrane</keyword>
<dbReference type="Proteomes" id="UP000186817">
    <property type="component" value="Unassembled WGS sequence"/>
</dbReference>
<feature type="transmembrane region" description="Helical" evidence="8">
    <location>
        <begin position="354"/>
        <end position="382"/>
    </location>
</feature>
<name>A0A1Q9EE91_SYMMI</name>
<feature type="transmembrane region" description="Helical" evidence="8">
    <location>
        <begin position="1576"/>
        <end position="1604"/>
    </location>
</feature>
<keyword evidence="11" id="KW-1185">Reference proteome</keyword>
<protein>
    <submittedName>
        <fullName evidence="10">Potassium/sodium hyperpolarization-activated cyclic nucleotide-gated channel 3</fullName>
    </submittedName>
</protein>
<evidence type="ECO:0000259" key="9">
    <source>
        <dbReference type="PROSITE" id="PS50042"/>
    </source>
</evidence>
<keyword evidence="3 8" id="KW-0812">Transmembrane</keyword>
<evidence type="ECO:0000256" key="4">
    <source>
        <dbReference type="ARBA" id="ARBA00022989"/>
    </source>
</evidence>
<dbReference type="InterPro" id="IPR014710">
    <property type="entry name" value="RmlC-like_jellyroll"/>
</dbReference>
<feature type="region of interest" description="Disordered" evidence="7">
    <location>
        <begin position="1372"/>
        <end position="1401"/>
    </location>
</feature>
<keyword evidence="5" id="KW-0406">Ion transport</keyword>
<dbReference type="PANTHER" id="PTHR45689:SF5">
    <property type="entry name" value="I[[H]] CHANNEL, ISOFORM E"/>
    <property type="match status" value="1"/>
</dbReference>
<evidence type="ECO:0000256" key="5">
    <source>
        <dbReference type="ARBA" id="ARBA00023065"/>
    </source>
</evidence>
<feature type="transmembrane region" description="Helical" evidence="8">
    <location>
        <begin position="280"/>
        <end position="303"/>
    </location>
</feature>
<dbReference type="InterPro" id="IPR018490">
    <property type="entry name" value="cNMP-bd_dom_sf"/>
</dbReference>
<feature type="domain" description="Cyclic nucleotide-binding" evidence="9">
    <location>
        <begin position="539"/>
        <end position="641"/>
    </location>
</feature>
<evidence type="ECO:0000313" key="10">
    <source>
        <dbReference type="EMBL" id="OLQ05729.1"/>
    </source>
</evidence>
<feature type="transmembrane region" description="Helical" evidence="8">
    <location>
        <begin position="1668"/>
        <end position="1692"/>
    </location>
</feature>
<feature type="transmembrane region" description="Helical" evidence="8">
    <location>
        <begin position="202"/>
        <end position="223"/>
    </location>
</feature>
<dbReference type="EMBL" id="LSRX01000176">
    <property type="protein sequence ID" value="OLQ05729.1"/>
    <property type="molecule type" value="Genomic_DNA"/>
</dbReference>
<comment type="subcellular location">
    <subcellularLocation>
        <location evidence="1">Membrane</location>
        <topology evidence="1">Multi-pass membrane protein</topology>
    </subcellularLocation>
</comment>
<dbReference type="PROSITE" id="PS50042">
    <property type="entry name" value="CNMP_BINDING_3"/>
    <property type="match status" value="2"/>
</dbReference>
<dbReference type="InterPro" id="IPR000595">
    <property type="entry name" value="cNMP-bd_dom"/>
</dbReference>
<evidence type="ECO:0000256" key="6">
    <source>
        <dbReference type="ARBA" id="ARBA00023136"/>
    </source>
</evidence>
<dbReference type="SUPFAM" id="SSF81324">
    <property type="entry name" value="Voltage-gated potassium channels"/>
    <property type="match status" value="2"/>
</dbReference>
<dbReference type="InterPro" id="IPR049232">
    <property type="entry name" value="DUF6829"/>
</dbReference>
<dbReference type="InterPro" id="IPR005821">
    <property type="entry name" value="Ion_trans_dom"/>
</dbReference>
<dbReference type="OrthoDB" id="2021138at2759"/>
<dbReference type="Pfam" id="PF20717">
    <property type="entry name" value="DUF6829"/>
    <property type="match status" value="2"/>
</dbReference>
<dbReference type="GO" id="GO:0003254">
    <property type="term" value="P:regulation of membrane depolarization"/>
    <property type="evidence" value="ECO:0007669"/>
    <property type="project" value="TreeGrafter"/>
</dbReference>
<feature type="transmembrane region" description="Helical" evidence="8">
    <location>
        <begin position="438"/>
        <end position="457"/>
    </location>
</feature>
<dbReference type="Pfam" id="PF00520">
    <property type="entry name" value="Ion_trans"/>
    <property type="match status" value="1"/>
</dbReference>
<evidence type="ECO:0000256" key="7">
    <source>
        <dbReference type="SAM" id="MobiDB-lite"/>
    </source>
</evidence>
<dbReference type="SUPFAM" id="SSF51206">
    <property type="entry name" value="cAMP-binding domain-like"/>
    <property type="match status" value="2"/>
</dbReference>
<accession>A0A1Q9EE91</accession>
<dbReference type="InterPro" id="IPR051413">
    <property type="entry name" value="K/Na_HCN_channel"/>
</dbReference>
<organism evidence="10 11">
    <name type="scientific">Symbiodinium microadriaticum</name>
    <name type="common">Dinoflagellate</name>
    <name type="synonym">Zooxanthella microadriatica</name>
    <dbReference type="NCBI Taxonomy" id="2951"/>
    <lineage>
        <taxon>Eukaryota</taxon>
        <taxon>Sar</taxon>
        <taxon>Alveolata</taxon>
        <taxon>Dinophyceae</taxon>
        <taxon>Suessiales</taxon>
        <taxon>Symbiodiniaceae</taxon>
        <taxon>Symbiodinium</taxon>
    </lineage>
</organism>
<dbReference type="Pfam" id="PF00027">
    <property type="entry name" value="cNMP_binding"/>
    <property type="match status" value="1"/>
</dbReference>
<dbReference type="GO" id="GO:0098855">
    <property type="term" value="C:HCN channel complex"/>
    <property type="evidence" value="ECO:0007669"/>
    <property type="project" value="TreeGrafter"/>
</dbReference>
<evidence type="ECO:0000256" key="1">
    <source>
        <dbReference type="ARBA" id="ARBA00004141"/>
    </source>
</evidence>
<sequence length="2400" mass="268283">MAAEGIQSVLSTRGTLSKERTAAVRSFAEAEGELRKSLDQIQLQVQQLQNGIESDLLRLHESRSEELQDLSANHGGNESNEINGFSGEELADTWLLEDDVQQLPGEEGFGKVLPVGALVLQQTAEIQNGRSQKLNLRLNHHLMELSMKAGEAVGNSGRERWRNALEITRTRSSTKTYSSEFERCESCTIIPPNSKFRIAWDMASAGMILMDAFLLPICLAWNLTLTPFPTPNVATHVGLHVFASVSLVFWPIDIYLSFTTGFFVQGVLQTARSAIAARYLHTWFVFDLGLVAIDVSAGFMMLLEEENQSQEFLQSLRSARYLRLLRTLRILRLLKAGKINLLLENLVISTGRQWLILAFTVGRMLLAIGMIAHIMACIWFGLGKAVTETSDIDSWIELALITNSTGYVQYVHSIGWILLPPAPPTLEPDSGLEHFVSLMLFVTTVLVIGSALSILTGTLQEIRQVNNERSRKRRELRIFLQTKAVPTELLMRIMSYADYKMARQSPIVYDNALISPMLQAELATFQFGSNLTEHPFFSLTASIFPTIFAEFCSALQKRFYSEAESVFSMGSIAEMMYVTSHGEYALGVDEGSKQVVRFSGAHRYFAEVALYAEAVMHVCTLTAESFAEVFVLSSTSLASLLANSPMCTTMFIEYANEYISQYAEATRDLWVSDILDLDIGCATKACHVNSFYMDMNVDERKILRIIDLTELQDTRALMPMDFMHWILESADKPSPQEILDKLRTAFVELDPTHGLHARFGEMKEQERVESSILSLLALVRNDYEAFAAPQKAEVRMTKSQWQQLQGVLSWAAPQKQSLLAVIWLLAVRPVGKYRPIVRQLPAKHQRPEQAVRYILAAYPDATPSGATLSAEIRTYVTQTLDLQVCFNFAQMLQGENVPANLLQLKDFIRDCGSEEGLQFYVLFLLGFMSGLAGGQGSRFMTRTNANATIPGLSVIKRVLEKDPTKLYWTFLHNRGVQLGRMPRNTADLAVVRFACLCRAQSVKDLEELQKSWSGLERSEQRVLLQHFLADGIENRAVVFEFLPLCLERAKANAFVTIPALLKVLVELVRAVHATYTGSGMILAVDLADLAAFILMVQNSYIFQTCLSRARLRLADNRFSLEVQQENWRRVQEPHTDVIMLANSVRELVQKQRHSEETGELFGERSLPSLLSFDMVCVAAVPAYSRSGRVQIKLSILPRSASKAHAIPRELRGQRALTVYEPGLSSVGSMPSLLAETQSSVAQRFTSLEAELQTAFGDIRKQVGLAHKAIESDLVRHLEQSHGSVEVPSASPLLAAEVSPLDSWILKDTGITMTMTVSDTPGPKESTMSVGALVLQQTAAALQEGASSQPHFRLNSHLMEISQKAGEAVETVSRRTKHKFGSSSATQMGSLGSHRQRSPTKSLHSEFDKCDSIVVSPNSKFRVGWDFASVTLIILDAFLLPLTMAFDLDVSPFTAGAKGGEVLLQVLAMTSLIFWPLDMVMSFNTGFYRKGALQLKRKDICLHYLKTWFAFDVCVLAVDYTAGFVGNVSKEQGDLLRPLRSARYLRLLRTLRILRIFKAGKVNVIIENLVISMGRQWLILLFTIGRMLMVIGGVTHVLACVFFVVGKAVSEARGLQAVPEAQDLKMGSWIDIAQISLSDPSIQYVHSIGWILLPPAPPQLDPESGLEHVVAVLVFVLTVLVIGSALSILTGTLHEIRQVNNERSRKRRELRIFLQTKAVSTELMMRIMSYADYKMTRHSPIGYDTSLISPVLHAELATFQLGDHLRGHPLYLLTSKIFPQVFAEFCRSLDKTYFSEAESVFIEASLAESMYITSHGAFSVCTELDMANNVCNFVNEHRYFVEVSMYVEAVMHDCTLVAESFAEVFKLSGHKLADILSHSPPCATMFVEYATEFVGRYSSPDVDASAHEILQASEDCARNASECNSFYLDLYMDDRKAIRYLSLKSLTSKPGRTASPAAFTAKVLNASIVPSLEELRDAFVELDVESGLHARFSEPKEQERAESAILSLVSLVRDDYTAYVLPQRENGRLTRPQWQQLRSILEWAGPTQEKLEAAILLLAIRGIGKFRSLTRQLPPIRRRPEAAVRYILENYSDAMPSSTSLDLNMSTLVMDALELQQEFNFAQMLQGENVAGNLCQLKDFMRTKGGEDTLKFFVLILLGFMSGLAGGTGSRFMTCRNAETTIMGLNTMKHVLDEDPARLYWTYIYHRGLGLSRAPQHSTDLAVIRLACLCRIQTQKDFLGLQRSWDALGTREQQELCKHLLADGITNSAVIFEFLPLCLERANTNPFVTVPCFLEVLVELIQAVRSSEPALQSQMLTVDLADMAAFTLMVRNSFIFQTCLSRAKLNKQDDRFYLEVTQDNWRRVGEPHTDIIMLATSVRDLARSQAKDMRQRLGDDGYCSV</sequence>